<keyword evidence="3 11" id="KW-0645">Protease</keyword>
<keyword evidence="8 12" id="KW-1133">Transmembrane helix</keyword>
<dbReference type="Gene3D" id="3.30.2010.10">
    <property type="entry name" value="Metalloproteases ('zincins'), catalytic domain"/>
    <property type="match status" value="1"/>
</dbReference>
<evidence type="ECO:0000256" key="6">
    <source>
        <dbReference type="ARBA" id="ARBA00022801"/>
    </source>
</evidence>
<evidence type="ECO:0000313" key="14">
    <source>
        <dbReference type="EMBL" id="KIL36041.1"/>
    </source>
</evidence>
<evidence type="ECO:0000256" key="9">
    <source>
        <dbReference type="ARBA" id="ARBA00023049"/>
    </source>
</evidence>
<dbReference type="Pfam" id="PF01435">
    <property type="entry name" value="Peptidase_M48"/>
    <property type="match status" value="2"/>
</dbReference>
<organism evidence="14 15">
    <name type="scientific">Cohnella kolymensis</name>
    <dbReference type="NCBI Taxonomy" id="1590652"/>
    <lineage>
        <taxon>Bacteria</taxon>
        <taxon>Bacillati</taxon>
        <taxon>Bacillota</taxon>
        <taxon>Bacilli</taxon>
        <taxon>Bacillales</taxon>
        <taxon>Paenibacillaceae</taxon>
        <taxon>Cohnella</taxon>
    </lineage>
</organism>
<keyword evidence="7 11" id="KW-0862">Zinc</keyword>
<accession>A0ABR5A4S8</accession>
<keyword evidence="6 11" id="KW-0378">Hydrolase</keyword>
<evidence type="ECO:0000256" key="1">
    <source>
        <dbReference type="ARBA" id="ARBA00004651"/>
    </source>
</evidence>
<evidence type="ECO:0000256" key="12">
    <source>
        <dbReference type="SAM" id="Phobius"/>
    </source>
</evidence>
<proteinExistence type="inferred from homology"/>
<dbReference type="InterPro" id="IPR050083">
    <property type="entry name" value="HtpX_protease"/>
</dbReference>
<comment type="caution">
    <text evidence="14">The sequence shown here is derived from an EMBL/GenBank/DDBJ whole genome shotgun (WGS) entry which is preliminary data.</text>
</comment>
<comment type="similarity">
    <text evidence="11">Belongs to the peptidase M48 family.</text>
</comment>
<evidence type="ECO:0000256" key="3">
    <source>
        <dbReference type="ARBA" id="ARBA00022670"/>
    </source>
</evidence>
<name>A0ABR5A4S8_9BACL</name>
<evidence type="ECO:0000256" key="4">
    <source>
        <dbReference type="ARBA" id="ARBA00022692"/>
    </source>
</evidence>
<sequence length="246" mass="27758">MLMSIGIYFSLIMSIVGIPYLIIGLLVSFFLHGLMIGHIRSNGVKLSPQQFATVYGKMRELCALMDIKKVPDVYVLQSDGMLNAFATRFFGRNMVVLYSNLFELIETGEEEELTYVLAHELAHIKRNHMSKNLLILPAMWVPFIGKAYSRGCEYTCDRIAAVFTGNANAAIRGLTILAIGRTLHKRLNVPEYVAESAKEGGFFVWLSQVTSTHPPLPQRIVKIEHLQSYPENYGYRTTSFERDLSA</sequence>
<feature type="domain" description="Peptidase M48" evidence="13">
    <location>
        <begin position="48"/>
        <end position="135"/>
    </location>
</feature>
<comment type="cofactor">
    <cofactor evidence="11">
        <name>Zn(2+)</name>
        <dbReference type="ChEBI" id="CHEBI:29105"/>
    </cofactor>
    <text evidence="11">Binds 1 zinc ion per subunit.</text>
</comment>
<evidence type="ECO:0000256" key="7">
    <source>
        <dbReference type="ARBA" id="ARBA00022833"/>
    </source>
</evidence>
<feature type="transmembrane region" description="Helical" evidence="12">
    <location>
        <begin position="6"/>
        <end position="31"/>
    </location>
</feature>
<dbReference type="PANTHER" id="PTHR43221">
    <property type="entry name" value="PROTEASE HTPX"/>
    <property type="match status" value="1"/>
</dbReference>
<comment type="subcellular location">
    <subcellularLocation>
        <location evidence="1">Cell membrane</location>
        <topology evidence="1">Multi-pass membrane protein</topology>
    </subcellularLocation>
</comment>
<evidence type="ECO:0000256" key="2">
    <source>
        <dbReference type="ARBA" id="ARBA00022475"/>
    </source>
</evidence>
<dbReference type="EMBL" id="JXAL01000016">
    <property type="protein sequence ID" value="KIL36041.1"/>
    <property type="molecule type" value="Genomic_DNA"/>
</dbReference>
<dbReference type="Proteomes" id="UP000054526">
    <property type="component" value="Unassembled WGS sequence"/>
</dbReference>
<evidence type="ECO:0000256" key="8">
    <source>
        <dbReference type="ARBA" id="ARBA00022989"/>
    </source>
</evidence>
<keyword evidence="5" id="KW-0479">Metal-binding</keyword>
<dbReference type="PANTHER" id="PTHR43221:SF1">
    <property type="entry name" value="PROTEASE HTPX"/>
    <property type="match status" value="1"/>
</dbReference>
<keyword evidence="15" id="KW-1185">Reference proteome</keyword>
<evidence type="ECO:0000256" key="10">
    <source>
        <dbReference type="ARBA" id="ARBA00023136"/>
    </source>
</evidence>
<keyword evidence="2" id="KW-1003">Cell membrane</keyword>
<keyword evidence="10 12" id="KW-0472">Membrane</keyword>
<dbReference type="CDD" id="cd07325">
    <property type="entry name" value="M48_Ste24p_like"/>
    <property type="match status" value="1"/>
</dbReference>
<gene>
    <name evidence="14" type="ORF">SD71_10290</name>
</gene>
<evidence type="ECO:0000313" key="15">
    <source>
        <dbReference type="Proteomes" id="UP000054526"/>
    </source>
</evidence>
<dbReference type="InterPro" id="IPR001915">
    <property type="entry name" value="Peptidase_M48"/>
</dbReference>
<evidence type="ECO:0000256" key="11">
    <source>
        <dbReference type="RuleBase" id="RU003983"/>
    </source>
</evidence>
<feature type="domain" description="Peptidase M48" evidence="13">
    <location>
        <begin position="142"/>
        <end position="225"/>
    </location>
</feature>
<reference evidence="14 15" key="1">
    <citation type="submission" date="2014-12" db="EMBL/GenBank/DDBJ databases">
        <title>Draft genome sequence of Cohnella kolymensis strain B-2846.</title>
        <authorList>
            <person name="Karlyshev A.V."/>
            <person name="Kudryashova E.B."/>
        </authorList>
    </citation>
    <scope>NUCLEOTIDE SEQUENCE [LARGE SCALE GENOMIC DNA]</scope>
    <source>
        <strain evidence="14 15">VKM B-2846</strain>
    </source>
</reference>
<evidence type="ECO:0000256" key="5">
    <source>
        <dbReference type="ARBA" id="ARBA00022723"/>
    </source>
</evidence>
<evidence type="ECO:0000259" key="13">
    <source>
        <dbReference type="Pfam" id="PF01435"/>
    </source>
</evidence>
<keyword evidence="4 12" id="KW-0812">Transmembrane</keyword>
<keyword evidence="9 11" id="KW-0482">Metalloprotease</keyword>
<protein>
    <submittedName>
        <fullName evidence="14">Peptidase M48</fullName>
    </submittedName>
</protein>